<dbReference type="Proteomes" id="UP001341259">
    <property type="component" value="Chromosome"/>
</dbReference>
<name>A0ABZ1NLR0_STRVL</name>
<reference evidence="2 3" key="1">
    <citation type="submission" date="2022-10" db="EMBL/GenBank/DDBJ databases">
        <title>The complete genomes of actinobacterial strains from the NBC collection.</title>
        <authorList>
            <person name="Joergensen T.S."/>
            <person name="Alvarez Arevalo M."/>
            <person name="Sterndorff E.B."/>
            <person name="Faurdal D."/>
            <person name="Vuksanovic O."/>
            <person name="Mourched A.-S."/>
            <person name="Charusanti P."/>
            <person name="Shaw S."/>
            <person name="Blin K."/>
            <person name="Weber T."/>
        </authorList>
    </citation>
    <scope>NUCLEOTIDE SEQUENCE [LARGE SCALE GENOMIC DNA]</scope>
    <source>
        <strain evidence="2 3">NBC_00456</strain>
    </source>
</reference>
<keyword evidence="3" id="KW-1185">Reference proteome</keyword>
<evidence type="ECO:0000313" key="3">
    <source>
        <dbReference type="Proteomes" id="UP001341259"/>
    </source>
</evidence>
<dbReference type="EMBL" id="CP107906">
    <property type="protein sequence ID" value="WUG92636.1"/>
    <property type="molecule type" value="Genomic_DNA"/>
</dbReference>
<organism evidence="2 3">
    <name type="scientific">Streptomyces violaceus</name>
    <name type="common">Streptomyces venezuelae</name>
    <dbReference type="NCBI Taxonomy" id="1936"/>
    <lineage>
        <taxon>Bacteria</taxon>
        <taxon>Bacillati</taxon>
        <taxon>Actinomycetota</taxon>
        <taxon>Actinomycetes</taxon>
        <taxon>Kitasatosporales</taxon>
        <taxon>Streptomycetaceae</taxon>
        <taxon>Streptomyces</taxon>
    </lineage>
</organism>
<gene>
    <name evidence="2" type="primary">mobC</name>
    <name evidence="2" type="ORF">OHB29_06160</name>
</gene>
<evidence type="ECO:0000313" key="2">
    <source>
        <dbReference type="EMBL" id="WUG92636.1"/>
    </source>
</evidence>
<protein>
    <submittedName>
        <fullName evidence="2">Plasmid mobilization relaxosome protein MobC</fullName>
    </submittedName>
</protein>
<feature type="domain" description="Bacterial mobilisation" evidence="1">
    <location>
        <begin position="6"/>
        <end position="45"/>
    </location>
</feature>
<evidence type="ECO:0000259" key="1">
    <source>
        <dbReference type="Pfam" id="PF05713"/>
    </source>
</evidence>
<accession>A0ABZ1NLR0</accession>
<sequence length="54" mass="5768">MAASAQLARVGNSLNQIARILNSGGQVEYVDEAVARVLRAAARIEEAAVEMARR</sequence>
<dbReference type="InterPro" id="IPR008687">
    <property type="entry name" value="MobC"/>
</dbReference>
<proteinExistence type="predicted"/>
<dbReference type="Pfam" id="PF05713">
    <property type="entry name" value="MobC"/>
    <property type="match status" value="1"/>
</dbReference>